<dbReference type="Proteomes" id="UP000095713">
    <property type="component" value="Unassembled WGS sequence"/>
</dbReference>
<dbReference type="Gene3D" id="1.10.150.130">
    <property type="match status" value="1"/>
</dbReference>
<sequence length="311" mass="36562">MKKLILKNSSYEYLQSGFKEWLDILGYNPMSVYNLPNIIREFLHFLESKNINHINNLEQQHYKDYYKYIYNRGNQRRGGGLSNNYINKHLQAIEKFLQYLHHKGMRNVPHLGITLLKLNTKEITVLSQDEIQLLYKATYKDVETQRMEALQSRDRVLLTVFYGCGLRRKEGAHLELNDINLDRRVLHVRKGKNYKERFVPFSKSNTKIFEEYIYDFRPLLAKSKKESSLFIGYSGKPMFGGGLYTRLKLLQLQIEDIELQNKTIGLHTLRHSIATHLLEAGMPLDKISCFLGHSSLESTQIYTHLIDKKDE</sequence>
<keyword evidence="3 5" id="KW-0238">DNA-binding</keyword>
<dbReference type="PROSITE" id="PS51900">
    <property type="entry name" value="CB"/>
    <property type="match status" value="1"/>
</dbReference>
<feature type="domain" description="Core-binding (CB)" evidence="7">
    <location>
        <begin position="12"/>
        <end position="101"/>
    </location>
</feature>
<dbReference type="GO" id="GO:0006310">
    <property type="term" value="P:DNA recombination"/>
    <property type="evidence" value="ECO:0007669"/>
    <property type="project" value="UniProtKB-KW"/>
</dbReference>
<keyword evidence="4" id="KW-0233">DNA recombination</keyword>
<accession>A0A1E5T7D6</accession>
<protein>
    <recommendedName>
        <fullName evidence="10">Tyr recombinase domain-containing protein</fullName>
    </recommendedName>
</protein>
<dbReference type="InterPro" id="IPR010998">
    <property type="entry name" value="Integrase_recombinase_N"/>
</dbReference>
<gene>
    <name evidence="8" type="ORF">A8C32_17810</name>
</gene>
<evidence type="ECO:0000313" key="9">
    <source>
        <dbReference type="Proteomes" id="UP000095713"/>
    </source>
</evidence>
<organism evidence="8 9">
    <name type="scientific">Flavivirga aquatica</name>
    <dbReference type="NCBI Taxonomy" id="1849968"/>
    <lineage>
        <taxon>Bacteria</taxon>
        <taxon>Pseudomonadati</taxon>
        <taxon>Bacteroidota</taxon>
        <taxon>Flavobacteriia</taxon>
        <taxon>Flavobacteriales</taxon>
        <taxon>Flavobacteriaceae</taxon>
        <taxon>Flavivirga</taxon>
    </lineage>
</organism>
<dbReference type="GO" id="GO:0007059">
    <property type="term" value="P:chromosome segregation"/>
    <property type="evidence" value="ECO:0007669"/>
    <property type="project" value="UniProtKB-KW"/>
</dbReference>
<keyword evidence="2" id="KW-0229">DNA integration</keyword>
<evidence type="ECO:0000256" key="1">
    <source>
        <dbReference type="ARBA" id="ARBA00022829"/>
    </source>
</evidence>
<dbReference type="PROSITE" id="PS51898">
    <property type="entry name" value="TYR_RECOMBINASE"/>
    <property type="match status" value="1"/>
</dbReference>
<keyword evidence="1" id="KW-0159">Chromosome partition</keyword>
<dbReference type="EMBL" id="MDJD01000048">
    <property type="protein sequence ID" value="OEK07295.1"/>
    <property type="molecule type" value="Genomic_DNA"/>
</dbReference>
<dbReference type="OrthoDB" id="9801717at2"/>
<dbReference type="AlphaFoldDB" id="A0A1E5T7D6"/>
<dbReference type="InterPro" id="IPR013762">
    <property type="entry name" value="Integrase-like_cat_sf"/>
</dbReference>
<dbReference type="SUPFAM" id="SSF56349">
    <property type="entry name" value="DNA breaking-rejoining enzymes"/>
    <property type="match status" value="1"/>
</dbReference>
<dbReference type="GO" id="GO:0003677">
    <property type="term" value="F:DNA binding"/>
    <property type="evidence" value="ECO:0007669"/>
    <property type="project" value="UniProtKB-UniRule"/>
</dbReference>
<keyword evidence="9" id="KW-1185">Reference proteome</keyword>
<name>A0A1E5T7D6_9FLAO</name>
<dbReference type="Gene3D" id="1.10.443.10">
    <property type="entry name" value="Intergrase catalytic core"/>
    <property type="match status" value="1"/>
</dbReference>
<evidence type="ECO:0000256" key="5">
    <source>
        <dbReference type="PROSITE-ProRule" id="PRU01248"/>
    </source>
</evidence>
<evidence type="ECO:0000313" key="8">
    <source>
        <dbReference type="EMBL" id="OEK07295.1"/>
    </source>
</evidence>
<evidence type="ECO:0000256" key="2">
    <source>
        <dbReference type="ARBA" id="ARBA00022908"/>
    </source>
</evidence>
<evidence type="ECO:0000259" key="7">
    <source>
        <dbReference type="PROSITE" id="PS51900"/>
    </source>
</evidence>
<dbReference type="InterPro" id="IPR011010">
    <property type="entry name" value="DNA_brk_join_enz"/>
</dbReference>
<comment type="caution">
    <text evidence="8">The sequence shown here is derived from an EMBL/GenBank/DDBJ whole genome shotgun (WGS) entry which is preliminary data.</text>
</comment>
<evidence type="ECO:0008006" key="10">
    <source>
        <dbReference type="Google" id="ProtNLM"/>
    </source>
</evidence>
<dbReference type="InterPro" id="IPR050090">
    <property type="entry name" value="Tyrosine_recombinase_XerCD"/>
</dbReference>
<evidence type="ECO:0000256" key="3">
    <source>
        <dbReference type="ARBA" id="ARBA00023125"/>
    </source>
</evidence>
<evidence type="ECO:0000256" key="4">
    <source>
        <dbReference type="ARBA" id="ARBA00023172"/>
    </source>
</evidence>
<dbReference type="PANTHER" id="PTHR30349">
    <property type="entry name" value="PHAGE INTEGRASE-RELATED"/>
    <property type="match status" value="1"/>
</dbReference>
<dbReference type="InterPro" id="IPR044068">
    <property type="entry name" value="CB"/>
</dbReference>
<reference evidence="8 9" key="1">
    <citation type="submission" date="2016-05" db="EMBL/GenBank/DDBJ databases">
        <title>Draft Genome Sequence of Algibacter sp. Strain SK-16 Isolated from the Surface Water of Aburatsubo Inlet.</title>
        <authorList>
            <person name="Wong S.-K."/>
            <person name="Yoshizawa S."/>
            <person name="Nakajima Y."/>
            <person name="Ogura Y."/>
            <person name="Tetsuya H."/>
            <person name="Hamasaki K."/>
        </authorList>
    </citation>
    <scope>NUCLEOTIDE SEQUENCE [LARGE SCALE GENOMIC DNA]</scope>
    <source>
        <strain evidence="8 9">SK-16</strain>
    </source>
</reference>
<proteinExistence type="predicted"/>
<dbReference type="InterPro" id="IPR002104">
    <property type="entry name" value="Integrase_catalytic"/>
</dbReference>
<feature type="domain" description="Tyr recombinase" evidence="6">
    <location>
        <begin position="121"/>
        <end position="311"/>
    </location>
</feature>
<evidence type="ECO:0000259" key="6">
    <source>
        <dbReference type="PROSITE" id="PS51898"/>
    </source>
</evidence>
<dbReference type="GO" id="GO:0015074">
    <property type="term" value="P:DNA integration"/>
    <property type="evidence" value="ECO:0007669"/>
    <property type="project" value="UniProtKB-KW"/>
</dbReference>
<dbReference type="Pfam" id="PF00589">
    <property type="entry name" value="Phage_integrase"/>
    <property type="match status" value="1"/>
</dbReference>
<dbReference type="RefSeq" id="WP_069830784.1">
    <property type="nucleotide sequence ID" value="NZ_MDJD01000048.1"/>
</dbReference>
<dbReference type="PANTHER" id="PTHR30349:SF81">
    <property type="entry name" value="TYROSINE RECOMBINASE XERC"/>
    <property type="match status" value="1"/>
</dbReference>
<dbReference type="STRING" id="1849968.A8C32_17810"/>